<feature type="binding site" evidence="1">
    <location>
        <position position="400"/>
    </location>
    <ligand>
        <name>Mg(2+)</name>
        <dbReference type="ChEBI" id="CHEBI:18420"/>
        <label>1</label>
    </ligand>
</feature>
<dbReference type="EMBL" id="JACOPF010000003">
    <property type="protein sequence ID" value="MBC5690082.1"/>
    <property type="molecule type" value="Genomic_DNA"/>
</dbReference>
<comment type="cofactor">
    <cofactor evidence="1">
        <name>Mg(2+)</name>
        <dbReference type="ChEBI" id="CHEBI:18420"/>
    </cofactor>
    <text evidence="1">Binds 2 magnesium ions per subunit.</text>
</comment>
<dbReference type="Pfam" id="PF03747">
    <property type="entry name" value="ADP_ribosyl_GH"/>
    <property type="match status" value="1"/>
</dbReference>
<dbReference type="AlphaFoldDB" id="A0A923LJN9"/>
<reference evidence="2" key="1">
    <citation type="submission" date="2020-08" db="EMBL/GenBank/DDBJ databases">
        <title>Genome public.</title>
        <authorList>
            <person name="Liu C."/>
            <person name="Sun Q."/>
        </authorList>
    </citation>
    <scope>NUCLEOTIDE SEQUENCE</scope>
    <source>
        <strain evidence="2">NSJ-55</strain>
    </source>
</reference>
<feature type="binding site" evidence="1">
    <location>
        <position position="402"/>
    </location>
    <ligand>
        <name>Mg(2+)</name>
        <dbReference type="ChEBI" id="CHEBI:18420"/>
        <label>1</label>
    </ligand>
</feature>
<feature type="binding site" evidence="1">
    <location>
        <position position="190"/>
    </location>
    <ligand>
        <name>Mg(2+)</name>
        <dbReference type="ChEBI" id="CHEBI:18420"/>
        <label>1</label>
    </ligand>
</feature>
<dbReference type="SUPFAM" id="SSF101478">
    <property type="entry name" value="ADP-ribosylglycohydrolase"/>
    <property type="match status" value="1"/>
</dbReference>
<dbReference type="RefSeq" id="WP_186876728.1">
    <property type="nucleotide sequence ID" value="NZ_JACOPF010000003.1"/>
</dbReference>
<dbReference type="Proteomes" id="UP000652477">
    <property type="component" value="Unassembled WGS sequence"/>
</dbReference>
<sequence>MKHFMENDTFGLYTARVYYDWQQAKDEGRDVAHLKETCQAIQKRFYADDRAVTLGDYELACALEKQMREAPILKNYPYDEPSDYAGILEARPKHTKKVATVSDEEMKRRILGGWTGRIAGCLLGKPLEFWKYKDLKGMLTETNNYPVNRYVSTEDFTPEMIEKYHIVTGTPLNNQPWIDELEGYAPIDDDTNYTVLNMKVMEVFGYEFDPGDVLYAWLNWLPAGVCCTAERVAYKNAVEGFSAPDTARLGNPYREWVGAQIRAEIFGWVNPGNPEAAAEAAFRDACISHTRNGIYGEMFTAAMVAAAMHTTDIKEVIQAGLREIPENSRIAEAVRSVIADYESGMPLKEAMDKIHLLHNEDNIFEWCHIIPNEKIVVLSLLYSEGDFTRAIGNCVECAFDTDSNAAVVGAVMGTLYGVEKIESKWIAPLGGRLASTVLDEPMNEIADLTERTFKIAKREITPDTRLKRRYDYNESFDIE</sequence>
<feature type="binding site" evidence="1">
    <location>
        <position position="403"/>
    </location>
    <ligand>
        <name>Mg(2+)</name>
        <dbReference type="ChEBI" id="CHEBI:18420"/>
        <label>1</label>
    </ligand>
</feature>
<keyword evidence="1" id="KW-0460">Magnesium</keyword>
<evidence type="ECO:0000313" key="2">
    <source>
        <dbReference type="EMBL" id="MBC5690082.1"/>
    </source>
</evidence>
<comment type="caution">
    <text evidence="2">The sequence shown here is derived from an EMBL/GenBank/DDBJ whole genome shotgun (WGS) entry which is preliminary data.</text>
</comment>
<name>A0A923LJN9_9FIRM</name>
<gene>
    <name evidence="2" type="ORF">H8S37_14280</name>
</gene>
<keyword evidence="1" id="KW-0479">Metal-binding</keyword>
<proteinExistence type="predicted"/>
<accession>A0A923LJN9</accession>
<dbReference type="GO" id="GO:0046872">
    <property type="term" value="F:metal ion binding"/>
    <property type="evidence" value="ECO:0007669"/>
    <property type="project" value="UniProtKB-KW"/>
</dbReference>
<dbReference type="Gene3D" id="1.10.4080.10">
    <property type="entry name" value="ADP-ribosylation/Crystallin J1"/>
    <property type="match status" value="1"/>
</dbReference>
<evidence type="ECO:0000256" key="1">
    <source>
        <dbReference type="PIRSR" id="PIRSR605502-1"/>
    </source>
</evidence>
<organism evidence="2 3">
    <name type="scientific">Mediterraneibacter hominis</name>
    <dbReference type="NCBI Taxonomy" id="2763054"/>
    <lineage>
        <taxon>Bacteria</taxon>
        <taxon>Bacillati</taxon>
        <taxon>Bacillota</taxon>
        <taxon>Clostridia</taxon>
        <taxon>Lachnospirales</taxon>
        <taxon>Lachnospiraceae</taxon>
        <taxon>Mediterraneibacter</taxon>
    </lineage>
</organism>
<feature type="binding site" evidence="1">
    <location>
        <position position="189"/>
    </location>
    <ligand>
        <name>Mg(2+)</name>
        <dbReference type="ChEBI" id="CHEBI:18420"/>
        <label>1</label>
    </ligand>
</feature>
<dbReference type="InterPro" id="IPR036705">
    <property type="entry name" value="Ribosyl_crysJ1_sf"/>
</dbReference>
<evidence type="ECO:0000313" key="3">
    <source>
        <dbReference type="Proteomes" id="UP000652477"/>
    </source>
</evidence>
<protein>
    <submittedName>
        <fullName evidence="2">ADP-ribosylglycohydrolase family protein</fullName>
    </submittedName>
</protein>
<keyword evidence="3" id="KW-1185">Reference proteome</keyword>
<dbReference type="InterPro" id="IPR005502">
    <property type="entry name" value="Ribosyl_crysJ1"/>
</dbReference>